<accession>A0A1Z9YWJ1</accession>
<dbReference type="Gene3D" id="1.20.120.450">
    <property type="entry name" value="dinb family like domain"/>
    <property type="match status" value="1"/>
</dbReference>
<dbReference type="Pfam" id="PF08020">
    <property type="entry name" value="DUF1706"/>
    <property type="match status" value="1"/>
</dbReference>
<dbReference type="OrthoDB" id="5347938at2"/>
<dbReference type="Proteomes" id="UP000196536">
    <property type="component" value="Unassembled WGS sequence"/>
</dbReference>
<keyword evidence="2" id="KW-1185">Reference proteome</keyword>
<evidence type="ECO:0008006" key="3">
    <source>
        <dbReference type="Google" id="ProtNLM"/>
    </source>
</evidence>
<dbReference type="EMBL" id="NEXX01000004">
    <property type="protein sequence ID" value="OUY06519.1"/>
    <property type="molecule type" value="Genomic_DNA"/>
</dbReference>
<gene>
    <name evidence="1" type="ORF">CAP51_11320</name>
</gene>
<dbReference type="PIRSF" id="PIRSF031551">
    <property type="entry name" value="DUF1706"/>
    <property type="match status" value="1"/>
</dbReference>
<dbReference type="RefSeq" id="WP_087620880.1">
    <property type="nucleotide sequence ID" value="NZ_NEXX01000004.1"/>
</dbReference>
<dbReference type="PANTHER" id="PTHR40658">
    <property type="match status" value="1"/>
</dbReference>
<dbReference type="InterPro" id="IPR012550">
    <property type="entry name" value="DUF1706"/>
</dbReference>
<dbReference type="AlphaFoldDB" id="A0A1Z9YWJ1"/>
<evidence type="ECO:0000313" key="1">
    <source>
        <dbReference type="EMBL" id="OUY06519.1"/>
    </source>
</evidence>
<dbReference type="PANTHER" id="PTHR40658:SF3">
    <property type="entry name" value="CLBS_DFSB FAMILY FOUR-HELIX BUNDLE PROTEIN"/>
    <property type="match status" value="1"/>
</dbReference>
<sequence>MAVPENKQQLLLAMDKNFNLLMKKLRLVPPQYAFLQELEGHAKNTRMSVAQLVSYLIGWGELVLSWHEKERQGIHIDFLETGYQWNQLGLLAQKFYLDYADIRDYAVLLHKLQQNKDALVALIDSFDDQQLYAQTWYGKWTRGRMIQFNTASPYKNAVARLNAWFKYAQILQNH</sequence>
<dbReference type="InterPro" id="IPR034660">
    <property type="entry name" value="DinB/YfiT-like"/>
</dbReference>
<organism evidence="1 2">
    <name type="scientific">Acinetobacter populi</name>
    <dbReference type="NCBI Taxonomy" id="1582270"/>
    <lineage>
        <taxon>Bacteria</taxon>
        <taxon>Pseudomonadati</taxon>
        <taxon>Pseudomonadota</taxon>
        <taxon>Gammaproteobacteria</taxon>
        <taxon>Moraxellales</taxon>
        <taxon>Moraxellaceae</taxon>
        <taxon>Acinetobacter</taxon>
    </lineage>
</organism>
<name>A0A1Z9YWJ1_9GAMM</name>
<evidence type="ECO:0000313" key="2">
    <source>
        <dbReference type="Proteomes" id="UP000196536"/>
    </source>
</evidence>
<protein>
    <recommendedName>
        <fullName evidence="3">ClbS/DfsB family four-helix bundle protein</fullName>
    </recommendedName>
</protein>
<proteinExistence type="predicted"/>
<reference evidence="1 2" key="1">
    <citation type="submission" date="2017-05" db="EMBL/GenBank/DDBJ databases">
        <title>Acinetobacter populi ANC 5415 (= PBJ7), whole genome shotgun sequencing project.</title>
        <authorList>
            <person name="Nemec A."/>
            <person name="Radolfova-Krizova L."/>
        </authorList>
    </citation>
    <scope>NUCLEOTIDE SEQUENCE [LARGE SCALE GENOMIC DNA]</scope>
    <source>
        <strain evidence="1 2">PBJ7</strain>
    </source>
</reference>
<comment type="caution">
    <text evidence="1">The sequence shown here is derived from an EMBL/GenBank/DDBJ whole genome shotgun (WGS) entry which is preliminary data.</text>
</comment>